<dbReference type="Proteomes" id="UP001605036">
    <property type="component" value="Unassembled WGS sequence"/>
</dbReference>
<comment type="caution">
    <text evidence="2">The sequence shown here is derived from an EMBL/GenBank/DDBJ whole genome shotgun (WGS) entry which is preliminary data.</text>
</comment>
<sequence>MKRLIETKGVGEVCAFPIELCKSSQGANVSSKVDAKYPMEVMVRGAKAFRQVTRWDDLMDVASVEAFVSLGKREAIVEEERRRDPEEKPMEEAPKRKSIRRVDFDIPTDLSSSGGESKATTMEEDVVLKGKAKGAMEKAKRPL</sequence>
<protein>
    <submittedName>
        <fullName evidence="2">Uncharacterized protein</fullName>
    </submittedName>
</protein>
<evidence type="ECO:0000313" key="2">
    <source>
        <dbReference type="EMBL" id="KAL2633893.1"/>
    </source>
</evidence>
<feature type="region of interest" description="Disordered" evidence="1">
    <location>
        <begin position="77"/>
        <end position="125"/>
    </location>
</feature>
<dbReference type="AlphaFoldDB" id="A0ABD1YTM8"/>
<feature type="compositionally biased region" description="Basic and acidic residues" evidence="1">
    <location>
        <begin position="77"/>
        <end position="104"/>
    </location>
</feature>
<evidence type="ECO:0000256" key="1">
    <source>
        <dbReference type="SAM" id="MobiDB-lite"/>
    </source>
</evidence>
<keyword evidence="3" id="KW-1185">Reference proteome</keyword>
<name>A0ABD1YTM8_9MARC</name>
<dbReference type="EMBL" id="JBHFFA010000003">
    <property type="protein sequence ID" value="KAL2633893.1"/>
    <property type="molecule type" value="Genomic_DNA"/>
</dbReference>
<gene>
    <name evidence="2" type="ORF">R1flu_005372</name>
</gene>
<feature type="compositionally biased region" description="Polar residues" evidence="1">
    <location>
        <begin position="109"/>
        <end position="120"/>
    </location>
</feature>
<reference evidence="2 3" key="1">
    <citation type="submission" date="2024-09" db="EMBL/GenBank/DDBJ databases">
        <title>Chromosome-scale assembly of Riccia fluitans.</title>
        <authorList>
            <person name="Paukszto L."/>
            <person name="Sawicki J."/>
            <person name="Karawczyk K."/>
            <person name="Piernik-Szablinska J."/>
            <person name="Szczecinska M."/>
            <person name="Mazdziarz M."/>
        </authorList>
    </citation>
    <scope>NUCLEOTIDE SEQUENCE [LARGE SCALE GENOMIC DNA]</scope>
    <source>
        <strain evidence="2">Rf_01</strain>
        <tissue evidence="2">Aerial parts of the thallus</tissue>
    </source>
</reference>
<proteinExistence type="predicted"/>
<evidence type="ECO:0000313" key="3">
    <source>
        <dbReference type="Proteomes" id="UP001605036"/>
    </source>
</evidence>
<accession>A0ABD1YTM8</accession>
<organism evidence="2 3">
    <name type="scientific">Riccia fluitans</name>
    <dbReference type="NCBI Taxonomy" id="41844"/>
    <lineage>
        <taxon>Eukaryota</taxon>
        <taxon>Viridiplantae</taxon>
        <taxon>Streptophyta</taxon>
        <taxon>Embryophyta</taxon>
        <taxon>Marchantiophyta</taxon>
        <taxon>Marchantiopsida</taxon>
        <taxon>Marchantiidae</taxon>
        <taxon>Marchantiales</taxon>
        <taxon>Ricciaceae</taxon>
        <taxon>Riccia</taxon>
    </lineage>
</organism>